<feature type="transmembrane region" description="Helical" evidence="1">
    <location>
        <begin position="6"/>
        <end position="23"/>
    </location>
</feature>
<proteinExistence type="predicted"/>
<evidence type="ECO:0000313" key="3">
    <source>
        <dbReference type="Proteomes" id="UP000075653"/>
    </source>
</evidence>
<keyword evidence="1" id="KW-0472">Membrane</keyword>
<dbReference type="AlphaFoldDB" id="A0A149VXE8"/>
<evidence type="ECO:0008006" key="4">
    <source>
        <dbReference type="Google" id="ProtNLM"/>
    </source>
</evidence>
<comment type="caution">
    <text evidence="2">The sequence shown here is derived from an EMBL/GenBank/DDBJ whole genome shotgun (WGS) entry which is preliminary data.</text>
</comment>
<dbReference type="Proteomes" id="UP000075653">
    <property type="component" value="Unassembled WGS sequence"/>
</dbReference>
<sequence>MDLFYLAIVVAVFGLSVLLVYGCEKLRRSA</sequence>
<evidence type="ECO:0000313" key="2">
    <source>
        <dbReference type="EMBL" id="KXW57911.1"/>
    </source>
</evidence>
<name>A0A149VXE8_9PROT</name>
<keyword evidence="3" id="KW-1185">Reference proteome</keyword>
<evidence type="ECO:0000256" key="1">
    <source>
        <dbReference type="SAM" id="Phobius"/>
    </source>
</evidence>
<reference evidence="2 3" key="1">
    <citation type="submission" date="2016-01" db="EMBL/GenBank/DDBJ databases">
        <title>Genome sequence of the acidophilic iron oxidising Ferrovum strain Z-31.</title>
        <authorList>
            <person name="Poehlein A."/>
            <person name="Ullrich S.R."/>
            <person name="Schloemann M."/>
            <person name="Muehling M."/>
            <person name="Daniel R."/>
        </authorList>
    </citation>
    <scope>NUCLEOTIDE SEQUENCE [LARGE SCALE GENOMIC DNA]</scope>
    <source>
        <strain evidence="2 3">Z-31</strain>
    </source>
</reference>
<accession>A0A149VXE8</accession>
<keyword evidence="1" id="KW-0812">Transmembrane</keyword>
<dbReference type="STRING" id="1789004.FEMY_15650"/>
<protein>
    <recommendedName>
        <fullName evidence="4">Potassium ABC transporter ATPase</fullName>
    </recommendedName>
</protein>
<gene>
    <name evidence="2" type="ORF">FEMY_15650</name>
</gene>
<dbReference type="PATRIC" id="fig|1789004.3.peg.1595"/>
<keyword evidence="1" id="KW-1133">Transmembrane helix</keyword>
<dbReference type="EMBL" id="LRRD01000032">
    <property type="protein sequence ID" value="KXW57911.1"/>
    <property type="molecule type" value="Genomic_DNA"/>
</dbReference>
<organism evidence="2 3">
    <name type="scientific">Ferrovum myxofaciens</name>
    <dbReference type="NCBI Taxonomy" id="416213"/>
    <lineage>
        <taxon>Bacteria</taxon>
        <taxon>Pseudomonadati</taxon>
        <taxon>Pseudomonadota</taxon>
        <taxon>Betaproteobacteria</taxon>
        <taxon>Ferrovales</taxon>
        <taxon>Ferrovaceae</taxon>
        <taxon>Ferrovum</taxon>
    </lineage>
</organism>